<feature type="region of interest" description="Disordered" evidence="6">
    <location>
        <begin position="31"/>
        <end position="206"/>
    </location>
</feature>
<evidence type="ECO:0000259" key="8">
    <source>
        <dbReference type="Pfam" id="PF06738"/>
    </source>
</evidence>
<evidence type="ECO:0000256" key="2">
    <source>
        <dbReference type="ARBA" id="ARBA00022692"/>
    </source>
</evidence>
<evidence type="ECO:0000259" key="9">
    <source>
        <dbReference type="Pfam" id="PF12821"/>
    </source>
</evidence>
<dbReference type="OrthoDB" id="413008at2759"/>
<protein>
    <recommendedName>
        <fullName evidence="12">Threonine/serine exporter-like N-terminal domain-containing protein</fullName>
    </recommendedName>
</protein>
<feature type="transmembrane region" description="Helical" evidence="7">
    <location>
        <begin position="650"/>
        <end position="671"/>
    </location>
</feature>
<feature type="transmembrane region" description="Helical" evidence="7">
    <location>
        <begin position="716"/>
        <end position="733"/>
    </location>
</feature>
<dbReference type="OMA" id="WYKKPPN"/>
<evidence type="ECO:0000313" key="10">
    <source>
        <dbReference type="EMBL" id="KND02045.1"/>
    </source>
</evidence>
<dbReference type="FunCoup" id="A0A0L0HM99">
    <property type="interactions" value="4"/>
</dbReference>
<dbReference type="InParanoid" id="A0A0L0HM99"/>
<feature type="transmembrane region" description="Helical" evidence="7">
    <location>
        <begin position="583"/>
        <end position="603"/>
    </location>
</feature>
<feature type="compositionally biased region" description="Low complexity" evidence="6">
    <location>
        <begin position="93"/>
        <end position="125"/>
    </location>
</feature>
<dbReference type="Pfam" id="PF12821">
    <property type="entry name" value="ThrE_2"/>
    <property type="match status" value="1"/>
</dbReference>
<dbReference type="PANTHER" id="PTHR31082">
    <property type="entry name" value="PHEROMONE-REGULATED MEMBRANE PROTEIN 10"/>
    <property type="match status" value="1"/>
</dbReference>
<dbReference type="RefSeq" id="XP_016610084.1">
    <property type="nucleotide sequence ID" value="XM_016750832.1"/>
</dbReference>
<evidence type="ECO:0000256" key="6">
    <source>
        <dbReference type="SAM" id="MobiDB-lite"/>
    </source>
</evidence>
<evidence type="ECO:0000256" key="7">
    <source>
        <dbReference type="SAM" id="Phobius"/>
    </source>
</evidence>
<keyword evidence="4 7" id="KW-0472">Membrane</keyword>
<dbReference type="InterPro" id="IPR024528">
    <property type="entry name" value="ThrE_2"/>
</dbReference>
<feature type="transmembrane region" description="Helical" evidence="7">
    <location>
        <begin position="745"/>
        <end position="763"/>
    </location>
</feature>
<name>A0A0L0HM99_SPIPD</name>
<dbReference type="GO" id="GO:0016020">
    <property type="term" value="C:membrane"/>
    <property type="evidence" value="ECO:0007669"/>
    <property type="project" value="UniProtKB-SubCell"/>
</dbReference>
<dbReference type="GeneID" id="27686126"/>
<dbReference type="InterPro" id="IPR051361">
    <property type="entry name" value="ThrE/Ser_Exporter"/>
</dbReference>
<comment type="similarity">
    <text evidence="5">Belongs to the ThrE exporter (TC 2.A.79) family.</text>
</comment>
<feature type="region of interest" description="Disordered" evidence="6">
    <location>
        <begin position="245"/>
        <end position="302"/>
    </location>
</feature>
<feature type="transmembrane region" description="Helical" evidence="7">
    <location>
        <begin position="546"/>
        <end position="571"/>
    </location>
</feature>
<feature type="domain" description="Threonine/Serine exporter ThrE" evidence="9">
    <location>
        <begin position="702"/>
        <end position="827"/>
    </location>
</feature>
<dbReference type="InterPro" id="IPR010619">
    <property type="entry name" value="ThrE-like_N"/>
</dbReference>
<dbReference type="PANTHER" id="PTHR31082:SF4">
    <property type="entry name" value="PHEROMONE-REGULATED MEMBRANE PROTEIN 10"/>
    <property type="match status" value="1"/>
</dbReference>
<sequence>MDPKLYATSSNISDDLVVNIDSAMNQIRRRSLGSARTDANSLVGPASLSSKHQTSSGANETYKEGRSSTASDATCSAFGSLDNLVRSPDETSSDSLSSNGSESGRLSPTSILSSSDSLSRPSVASDARVRFQLPGDQTSGTGGKTSSAANLDNNDAGPTSKSAPPGAAPAGGTSEGGSPGESPTVSPTASPPESPPADSSPAVPSANSFEMLNTARHRNDSLHHMLMQRRLHQHISTSDMLHRTGSLPRRMADPNSSSTNVNNGNNGISHTSSTGFKNPLPTIPSFFGPDLPPEEHTHGSHLSRCLTCGSMPDVHDMHAGRRYSINGSLHHLPVRRSSAYTSSSKLAQPISAMSSANPLPHQQDIERSTSMTADEVLSLHEQIYGDAPNRNTETYGAETPLKRRWKSTATMFTGMSKAQRVKTRDFLMGLAKAFARYGAPSHRIEYQLELVALALEQPGSFVVIPGVIWVSFGDEDHTSSTHLIKVGQSWHMHKLSLVNYLCRNLIAGEIDIFGAIDRLAEIASEPDYPPWYDLITYPMISFTLCLIGFGAGWLDAAVSAVLGLAVGGFSLLSSSRFREFTHLVPFLSATFCSFMSRVVFAALRSHRPEICYNHVSVVLSGIVMMLPGLSITVSMIEIATRNIVSGTVRVFFALFHAMMLGFGISTGRALVTWGPDDLDTSTPVCPGPLHPLWNFLFFPPLCACFILNFQARRPQFLHISIISTLGWVMYLVLSIPPSFQTATGQIVPNIISAFAIGVSANIYARWTKDVAVPAIICGIVMMVPGSMGVRATLGFFGSNATNAVQVVFQMLMIGMSIGIGLFLASLVVFPIKGTRYKYMTI</sequence>
<keyword evidence="3 7" id="KW-1133">Transmembrane helix</keyword>
<reference evidence="10 11" key="1">
    <citation type="submission" date="2009-08" db="EMBL/GenBank/DDBJ databases">
        <title>The Genome Sequence of Spizellomyces punctatus strain DAOM BR117.</title>
        <authorList>
            <consortium name="The Broad Institute Genome Sequencing Platform"/>
            <person name="Russ C."/>
            <person name="Cuomo C."/>
            <person name="Shea T."/>
            <person name="Young S.K."/>
            <person name="Zeng Q."/>
            <person name="Koehrsen M."/>
            <person name="Haas B."/>
            <person name="Borodovsky M."/>
            <person name="Guigo R."/>
            <person name="Alvarado L."/>
            <person name="Berlin A."/>
            <person name="Bochicchio J."/>
            <person name="Borenstein D."/>
            <person name="Chapman S."/>
            <person name="Chen Z."/>
            <person name="Engels R."/>
            <person name="Freedman E."/>
            <person name="Gellesch M."/>
            <person name="Goldberg J."/>
            <person name="Griggs A."/>
            <person name="Gujja S."/>
            <person name="Heiman D."/>
            <person name="Hepburn T."/>
            <person name="Howarth C."/>
            <person name="Jen D."/>
            <person name="Larson L."/>
            <person name="Lewis B."/>
            <person name="Mehta T."/>
            <person name="Park D."/>
            <person name="Pearson M."/>
            <person name="Roberts A."/>
            <person name="Saif S."/>
            <person name="Shenoy N."/>
            <person name="Sisk P."/>
            <person name="Stolte C."/>
            <person name="Sykes S."/>
            <person name="Thomson T."/>
            <person name="Walk T."/>
            <person name="White J."/>
            <person name="Yandava C."/>
            <person name="Burger G."/>
            <person name="Gray M.W."/>
            <person name="Holland P.W.H."/>
            <person name="King N."/>
            <person name="Lang F.B.F."/>
            <person name="Roger A.J."/>
            <person name="Ruiz-Trillo I."/>
            <person name="Lander E."/>
            <person name="Nusbaum C."/>
        </authorList>
    </citation>
    <scope>NUCLEOTIDE SEQUENCE [LARGE SCALE GENOMIC DNA]</scope>
    <source>
        <strain evidence="10 11">DAOM BR117</strain>
    </source>
</reference>
<dbReference type="eggNOG" id="ENOG502QPMM">
    <property type="taxonomic scope" value="Eukaryota"/>
</dbReference>
<proteinExistence type="inferred from homology"/>
<feature type="compositionally biased region" description="Low complexity" evidence="6">
    <location>
        <begin position="156"/>
        <end position="172"/>
    </location>
</feature>
<evidence type="ECO:0008006" key="12">
    <source>
        <dbReference type="Google" id="ProtNLM"/>
    </source>
</evidence>
<dbReference type="GO" id="GO:0022857">
    <property type="term" value="F:transmembrane transporter activity"/>
    <property type="evidence" value="ECO:0007669"/>
    <property type="project" value="InterPro"/>
</dbReference>
<gene>
    <name evidence="10" type="ORF">SPPG_02549</name>
</gene>
<feature type="transmembrane region" description="Helical" evidence="7">
    <location>
        <begin position="615"/>
        <end position="638"/>
    </location>
</feature>
<evidence type="ECO:0000313" key="11">
    <source>
        <dbReference type="Proteomes" id="UP000053201"/>
    </source>
</evidence>
<feature type="compositionally biased region" description="Low complexity" evidence="6">
    <location>
        <begin position="255"/>
        <end position="269"/>
    </location>
</feature>
<dbReference type="Proteomes" id="UP000053201">
    <property type="component" value="Unassembled WGS sequence"/>
</dbReference>
<dbReference type="VEuPathDB" id="FungiDB:SPPG_02549"/>
<keyword evidence="11" id="KW-1185">Reference proteome</keyword>
<feature type="transmembrane region" description="Helical" evidence="7">
    <location>
        <begin position="770"/>
        <end position="787"/>
    </location>
</feature>
<keyword evidence="2 7" id="KW-0812">Transmembrane</keyword>
<feature type="compositionally biased region" description="Polar residues" evidence="6">
    <location>
        <begin position="135"/>
        <end position="153"/>
    </location>
</feature>
<feature type="domain" description="Threonine/serine exporter-like N-terminal" evidence="8">
    <location>
        <begin position="425"/>
        <end position="669"/>
    </location>
</feature>
<dbReference type="EMBL" id="KQ257453">
    <property type="protein sequence ID" value="KND02045.1"/>
    <property type="molecule type" value="Genomic_DNA"/>
</dbReference>
<evidence type="ECO:0000256" key="3">
    <source>
        <dbReference type="ARBA" id="ARBA00022989"/>
    </source>
</evidence>
<dbReference type="Pfam" id="PF06738">
    <property type="entry name" value="ThrE"/>
    <property type="match status" value="1"/>
</dbReference>
<feature type="compositionally biased region" description="Polar residues" evidence="6">
    <location>
        <begin position="47"/>
        <end position="59"/>
    </location>
</feature>
<comment type="subcellular location">
    <subcellularLocation>
        <location evidence="1">Membrane</location>
        <topology evidence="1">Multi-pass membrane protein</topology>
    </subcellularLocation>
</comment>
<evidence type="ECO:0000256" key="1">
    <source>
        <dbReference type="ARBA" id="ARBA00004141"/>
    </source>
</evidence>
<feature type="compositionally biased region" description="Low complexity" evidence="6">
    <location>
        <begin position="196"/>
        <end position="206"/>
    </location>
</feature>
<evidence type="ECO:0000256" key="4">
    <source>
        <dbReference type="ARBA" id="ARBA00023136"/>
    </source>
</evidence>
<dbReference type="AlphaFoldDB" id="A0A0L0HM99"/>
<feature type="transmembrane region" description="Helical" evidence="7">
    <location>
        <begin position="807"/>
        <end position="829"/>
    </location>
</feature>
<accession>A0A0L0HM99</accession>
<feature type="transmembrane region" description="Helical" evidence="7">
    <location>
        <begin position="691"/>
        <end position="709"/>
    </location>
</feature>
<evidence type="ECO:0000256" key="5">
    <source>
        <dbReference type="ARBA" id="ARBA00034125"/>
    </source>
</evidence>
<dbReference type="STRING" id="645134.A0A0L0HM99"/>
<organism evidence="10 11">
    <name type="scientific">Spizellomyces punctatus (strain DAOM BR117)</name>
    <dbReference type="NCBI Taxonomy" id="645134"/>
    <lineage>
        <taxon>Eukaryota</taxon>
        <taxon>Fungi</taxon>
        <taxon>Fungi incertae sedis</taxon>
        <taxon>Chytridiomycota</taxon>
        <taxon>Chytridiomycota incertae sedis</taxon>
        <taxon>Chytridiomycetes</taxon>
        <taxon>Spizellomycetales</taxon>
        <taxon>Spizellomycetaceae</taxon>
        <taxon>Spizellomyces</taxon>
    </lineage>
</organism>